<dbReference type="KEGG" id="fwa:DCMF_11310"/>
<keyword evidence="2" id="KW-1185">Reference proteome</keyword>
<sequence>MQINQQVKLIVAEPWNFTSPEGDNKFSGVVCEYTNSNSGEAYLIKNNVPFVHNGAKVSYVVAMYRNKDVSDKNMNIAYIPDNLTHQFNQFDTIFDKLQFVIIGSIV</sequence>
<dbReference type="RefSeq" id="WP_148134533.1">
    <property type="nucleotide sequence ID" value="NZ_CP017634.1"/>
</dbReference>
<dbReference type="AlphaFoldDB" id="A0A3G1KS49"/>
<dbReference type="EMBL" id="CP017634">
    <property type="protein sequence ID" value="ATW25276.1"/>
    <property type="molecule type" value="Genomic_DNA"/>
</dbReference>
<name>A0A3G1KS49_FORW1</name>
<accession>A0A3G1KS49</accession>
<organism evidence="1 2">
    <name type="scientific">Formimonas warabiya</name>
    <dbReference type="NCBI Taxonomy" id="1761012"/>
    <lineage>
        <taxon>Bacteria</taxon>
        <taxon>Bacillati</taxon>
        <taxon>Bacillota</taxon>
        <taxon>Clostridia</taxon>
        <taxon>Eubacteriales</taxon>
        <taxon>Peptococcaceae</taxon>
        <taxon>Candidatus Formimonas</taxon>
    </lineage>
</organism>
<gene>
    <name evidence="1" type="ORF">DCMF_11310</name>
</gene>
<reference evidence="1 2" key="1">
    <citation type="submission" date="2016-10" db="EMBL/GenBank/DDBJ databases">
        <title>Complete Genome Sequence of Peptococcaceae strain DCMF.</title>
        <authorList>
            <person name="Edwards R.J."/>
            <person name="Holland S.I."/>
            <person name="Deshpande N.P."/>
            <person name="Wong Y.K."/>
            <person name="Ertan H."/>
            <person name="Manefield M."/>
            <person name="Russell T.L."/>
            <person name="Lee M.J."/>
        </authorList>
    </citation>
    <scope>NUCLEOTIDE SEQUENCE [LARGE SCALE GENOMIC DNA]</scope>
    <source>
        <strain evidence="1 2">DCMF</strain>
    </source>
</reference>
<proteinExistence type="predicted"/>
<dbReference type="Proteomes" id="UP000323521">
    <property type="component" value="Chromosome"/>
</dbReference>
<evidence type="ECO:0000313" key="1">
    <source>
        <dbReference type="EMBL" id="ATW25276.1"/>
    </source>
</evidence>
<evidence type="ECO:0000313" key="2">
    <source>
        <dbReference type="Proteomes" id="UP000323521"/>
    </source>
</evidence>
<protein>
    <submittedName>
        <fullName evidence="1">Uncharacterized protein</fullName>
    </submittedName>
</protein>